<dbReference type="GO" id="GO:0005829">
    <property type="term" value="C:cytosol"/>
    <property type="evidence" value="ECO:0007669"/>
    <property type="project" value="TreeGrafter"/>
</dbReference>
<dbReference type="OrthoDB" id="3196525at2"/>
<dbReference type="GO" id="GO:0016787">
    <property type="term" value="F:hydrolase activity"/>
    <property type="evidence" value="ECO:0007669"/>
    <property type="project" value="UniProtKB-UniRule"/>
</dbReference>
<dbReference type="PANTHER" id="PTHR11070:SF45">
    <property type="entry name" value="DNA 3'-5' HELICASE"/>
    <property type="match status" value="1"/>
</dbReference>
<organism evidence="7 8">
    <name type="scientific">Baekduia soli</name>
    <dbReference type="NCBI Taxonomy" id="496014"/>
    <lineage>
        <taxon>Bacteria</taxon>
        <taxon>Bacillati</taxon>
        <taxon>Actinomycetota</taxon>
        <taxon>Thermoleophilia</taxon>
        <taxon>Solirubrobacterales</taxon>
        <taxon>Baekduiaceae</taxon>
        <taxon>Baekduia</taxon>
    </lineage>
</organism>
<keyword evidence="1 5" id="KW-0547">Nucleotide-binding</keyword>
<dbReference type="GO" id="GO:0043138">
    <property type="term" value="F:3'-5' DNA helicase activity"/>
    <property type="evidence" value="ECO:0007669"/>
    <property type="project" value="TreeGrafter"/>
</dbReference>
<reference evidence="7 8" key="1">
    <citation type="journal article" date="2018" name="J. Microbiol.">
        <title>Baekduia soli gen. nov., sp. nov., a novel bacterium isolated from the soil of Baekdu Mountain and proposal of a novel family name, Baekduiaceae fam. nov.</title>
        <authorList>
            <person name="An D.S."/>
            <person name="Siddiqi M.Z."/>
            <person name="Kim K.H."/>
            <person name="Yu H.S."/>
            <person name="Im W.T."/>
        </authorList>
    </citation>
    <scope>NUCLEOTIDE SEQUENCE [LARGE SCALE GENOMIC DNA]</scope>
    <source>
        <strain evidence="7 8">BR7-21</strain>
    </source>
</reference>
<dbReference type="InterPro" id="IPR027417">
    <property type="entry name" value="P-loop_NTPase"/>
</dbReference>
<sequence length="571" mass="62881">MAQIALAKTFMEDLVKLDRGLQRKVQEMIGRLQRDHSSKGLNLERYNAAEDSRSRTARVDIHTRAILAAGGSDTYILVKVLPHDQADRWMENNKFNVNQLTGALEVIDVTAVENVPAAMAVTPERAARPLDDVPDKAFAQLGITDQRVIDVARRMASAEEVELLASALPDDQAEALTGLAIGMSVDEIYAGMVARLDEPSKPVAPDTDDLAAAVKRPASRGAFLVLDDEDALVDVLTRDFEAWHVFLHPSQRAVVERQFNGPARVTGGAGTGKTVALLHRARHLAEAAGVDGPRVLVTTFTTNLQESLVESLRALGGPELLERIHVTTVDALARRTVADAEQVVNVRVLVGRGVDELWQDVIDEEGFPFSKEFLSQEYEQVILARNIQTRDEYFGTPRPGRGVRLPRRDRAEVWRAVEAFEAALQRSGKRTFLQLAAAAAGYLDAAVVKPYDHVLVDEAQDLHPAQWRLLRAAVAPGQNDLFIAGDAHQRIYDHRVSLSALGIETRGRSTRLRVNYRTTHEILRWSLELLAGQAFDDLDDGEDSLDGYRSVTRGAGPWSTVTRLAAKSSMP</sequence>
<feature type="domain" description="UvrD-like helicase ATP-binding" evidence="6">
    <location>
        <begin position="246"/>
        <end position="519"/>
    </location>
</feature>
<keyword evidence="2 5" id="KW-0378">Hydrolase</keyword>
<feature type="binding site" evidence="5">
    <location>
        <begin position="267"/>
        <end position="274"/>
    </location>
    <ligand>
        <name>ATP</name>
        <dbReference type="ChEBI" id="CHEBI:30616"/>
    </ligand>
</feature>
<dbReference type="AlphaFoldDB" id="A0A5B8U391"/>
<dbReference type="InterPro" id="IPR014016">
    <property type="entry name" value="UvrD-like_ATP-bd"/>
</dbReference>
<dbReference type="KEGG" id="bsol:FSW04_06630"/>
<name>A0A5B8U391_9ACTN</name>
<keyword evidence="3 5" id="KW-0347">Helicase</keyword>
<dbReference type="Pfam" id="PF00580">
    <property type="entry name" value="UvrD-helicase"/>
    <property type="match status" value="1"/>
</dbReference>
<keyword evidence="4 5" id="KW-0067">ATP-binding</keyword>
<dbReference type="PROSITE" id="PS51198">
    <property type="entry name" value="UVRD_HELICASE_ATP_BIND"/>
    <property type="match status" value="1"/>
</dbReference>
<keyword evidence="8" id="KW-1185">Reference proteome</keyword>
<evidence type="ECO:0000313" key="7">
    <source>
        <dbReference type="EMBL" id="QEC47295.1"/>
    </source>
</evidence>
<dbReference type="SUPFAM" id="SSF52540">
    <property type="entry name" value="P-loop containing nucleoside triphosphate hydrolases"/>
    <property type="match status" value="1"/>
</dbReference>
<dbReference type="GO" id="GO:0003677">
    <property type="term" value="F:DNA binding"/>
    <property type="evidence" value="ECO:0007669"/>
    <property type="project" value="InterPro"/>
</dbReference>
<proteinExistence type="predicted"/>
<dbReference type="GO" id="GO:0005524">
    <property type="term" value="F:ATP binding"/>
    <property type="evidence" value="ECO:0007669"/>
    <property type="project" value="UniProtKB-UniRule"/>
</dbReference>
<gene>
    <name evidence="7" type="ORF">FSW04_06630</name>
</gene>
<dbReference type="GO" id="GO:0000725">
    <property type="term" value="P:recombinational repair"/>
    <property type="evidence" value="ECO:0007669"/>
    <property type="project" value="TreeGrafter"/>
</dbReference>
<accession>A0A5B8U391</accession>
<evidence type="ECO:0000259" key="6">
    <source>
        <dbReference type="PROSITE" id="PS51198"/>
    </source>
</evidence>
<dbReference type="RefSeq" id="WP_146917588.1">
    <property type="nucleotide sequence ID" value="NZ_CP042430.1"/>
</dbReference>
<evidence type="ECO:0000256" key="2">
    <source>
        <dbReference type="ARBA" id="ARBA00022801"/>
    </source>
</evidence>
<evidence type="ECO:0000256" key="4">
    <source>
        <dbReference type="ARBA" id="ARBA00022840"/>
    </source>
</evidence>
<evidence type="ECO:0000256" key="1">
    <source>
        <dbReference type="ARBA" id="ARBA00022741"/>
    </source>
</evidence>
<evidence type="ECO:0000256" key="3">
    <source>
        <dbReference type="ARBA" id="ARBA00022806"/>
    </source>
</evidence>
<dbReference type="InterPro" id="IPR000212">
    <property type="entry name" value="DNA_helicase_UvrD/REP"/>
</dbReference>
<dbReference type="Gene3D" id="3.40.50.300">
    <property type="entry name" value="P-loop containing nucleotide triphosphate hydrolases"/>
    <property type="match status" value="1"/>
</dbReference>
<evidence type="ECO:0000256" key="5">
    <source>
        <dbReference type="PROSITE-ProRule" id="PRU00560"/>
    </source>
</evidence>
<protein>
    <submittedName>
        <fullName evidence="7">AAA family ATPase</fullName>
    </submittedName>
</protein>
<dbReference type="Proteomes" id="UP000321805">
    <property type="component" value="Chromosome"/>
</dbReference>
<dbReference type="PANTHER" id="PTHR11070">
    <property type="entry name" value="UVRD / RECB / PCRA DNA HELICASE FAMILY MEMBER"/>
    <property type="match status" value="1"/>
</dbReference>
<dbReference type="EMBL" id="CP042430">
    <property type="protein sequence ID" value="QEC47295.1"/>
    <property type="molecule type" value="Genomic_DNA"/>
</dbReference>
<evidence type="ECO:0000313" key="8">
    <source>
        <dbReference type="Proteomes" id="UP000321805"/>
    </source>
</evidence>